<dbReference type="InterPro" id="IPR055072">
    <property type="entry name" value="Ferlin_DSRM"/>
</dbReference>
<reference evidence="8 9" key="1">
    <citation type="submission" date="2016-04" db="EMBL/GenBank/DDBJ databases">
        <title>The genome of Intoshia linei affirms orthonectids as highly simplified spiralians.</title>
        <authorList>
            <person name="Mikhailov K.V."/>
            <person name="Slusarev G.S."/>
            <person name="Nikitin M.A."/>
            <person name="Logacheva M.D."/>
            <person name="Penin A."/>
            <person name="Aleoshin V."/>
            <person name="Panchin Y.V."/>
        </authorList>
    </citation>
    <scope>NUCLEOTIDE SEQUENCE [LARGE SCALE GENOMIC DNA]</scope>
    <source>
        <strain evidence="8">Intl2013</strain>
        <tissue evidence="8">Whole animal</tissue>
    </source>
</reference>
<gene>
    <name evidence="8" type="ORF">A3Q56_07867</name>
</gene>
<dbReference type="SMART" id="SM00693">
    <property type="entry name" value="DysFN"/>
    <property type="match status" value="2"/>
</dbReference>
<dbReference type="SMART" id="SM00239">
    <property type="entry name" value="C2"/>
    <property type="match status" value="2"/>
</dbReference>
<evidence type="ECO:0000256" key="6">
    <source>
        <dbReference type="SAM" id="MobiDB-lite"/>
    </source>
</evidence>
<keyword evidence="2" id="KW-0812">Transmembrane</keyword>
<dbReference type="InterPro" id="IPR037721">
    <property type="entry name" value="Ferlin"/>
</dbReference>
<feature type="non-terminal residue" evidence="8">
    <location>
        <position position="830"/>
    </location>
</feature>
<dbReference type="InterPro" id="IPR006614">
    <property type="entry name" value="Peroxin/Ferlin"/>
</dbReference>
<proteinExistence type="predicted"/>
<feature type="domain" description="C2" evidence="7">
    <location>
        <begin position="656"/>
        <end position="774"/>
    </location>
</feature>
<keyword evidence="5" id="KW-0472">Membrane</keyword>
<evidence type="ECO:0000256" key="4">
    <source>
        <dbReference type="ARBA" id="ARBA00022989"/>
    </source>
</evidence>
<dbReference type="InterPro" id="IPR037724">
    <property type="entry name" value="C2E_Ferlin"/>
</dbReference>
<protein>
    <recommendedName>
        <fullName evidence="7">C2 domain-containing protein</fullName>
    </recommendedName>
</protein>
<dbReference type="Pfam" id="PF22901">
    <property type="entry name" value="dsrm_Ferlin"/>
    <property type="match status" value="1"/>
</dbReference>
<dbReference type="CDD" id="cd04037">
    <property type="entry name" value="C2E_Ferlin"/>
    <property type="match status" value="1"/>
</dbReference>
<dbReference type="PANTHER" id="PTHR12546">
    <property type="entry name" value="FER-1-LIKE"/>
    <property type="match status" value="1"/>
</dbReference>
<keyword evidence="3" id="KW-0677">Repeat</keyword>
<feature type="domain" description="C2" evidence="7">
    <location>
        <begin position="241"/>
        <end position="369"/>
    </location>
</feature>
<evidence type="ECO:0000256" key="1">
    <source>
        <dbReference type="ARBA" id="ARBA00004167"/>
    </source>
</evidence>
<dbReference type="GO" id="GO:0061025">
    <property type="term" value="P:membrane fusion"/>
    <property type="evidence" value="ECO:0007669"/>
    <property type="project" value="TreeGrafter"/>
</dbReference>
<comment type="caution">
    <text evidence="8">The sequence shown here is derived from an EMBL/GenBank/DDBJ whole genome shotgun (WGS) entry which is preliminary data.</text>
</comment>
<dbReference type="PANTHER" id="PTHR12546:SF33">
    <property type="entry name" value="SPERM VESICLE FUSION PROTEIN FER-1"/>
    <property type="match status" value="1"/>
</dbReference>
<dbReference type="Proteomes" id="UP000078046">
    <property type="component" value="Unassembled WGS sequence"/>
</dbReference>
<dbReference type="Gene3D" id="2.60.40.150">
    <property type="entry name" value="C2 domain"/>
    <property type="match status" value="2"/>
</dbReference>
<accession>A0A177ASB5</accession>
<evidence type="ECO:0000256" key="5">
    <source>
        <dbReference type="ARBA" id="ARBA00023136"/>
    </source>
</evidence>
<name>A0A177ASB5_9BILA</name>
<dbReference type="Pfam" id="PF00168">
    <property type="entry name" value="C2"/>
    <property type="match status" value="2"/>
</dbReference>
<dbReference type="InterPro" id="IPR035892">
    <property type="entry name" value="C2_domain_sf"/>
</dbReference>
<comment type="subcellular location">
    <subcellularLocation>
        <location evidence="1">Membrane</location>
        <topology evidence="1">Single-pass membrane protein</topology>
    </subcellularLocation>
</comment>
<evidence type="ECO:0000256" key="3">
    <source>
        <dbReference type="ARBA" id="ARBA00022737"/>
    </source>
</evidence>
<dbReference type="SUPFAM" id="SSF49562">
    <property type="entry name" value="C2 domain (Calcium/lipid-binding domain, CaLB)"/>
    <property type="match status" value="3"/>
</dbReference>
<evidence type="ECO:0000256" key="2">
    <source>
        <dbReference type="ARBA" id="ARBA00022692"/>
    </source>
</evidence>
<feature type="region of interest" description="Disordered" evidence="6">
    <location>
        <begin position="167"/>
        <end position="188"/>
    </location>
</feature>
<evidence type="ECO:0000313" key="8">
    <source>
        <dbReference type="EMBL" id="OAF64422.1"/>
    </source>
</evidence>
<dbReference type="SMART" id="SM00694">
    <property type="entry name" value="DysFC"/>
    <property type="match status" value="2"/>
</dbReference>
<dbReference type="AlphaFoldDB" id="A0A177ASB5"/>
<evidence type="ECO:0000259" key="7">
    <source>
        <dbReference type="PROSITE" id="PS50004"/>
    </source>
</evidence>
<keyword evidence="9" id="KW-1185">Reference proteome</keyword>
<feature type="compositionally biased region" description="Basic and acidic residues" evidence="6">
    <location>
        <begin position="167"/>
        <end position="179"/>
    </location>
</feature>
<dbReference type="EMBL" id="LWCA01001850">
    <property type="protein sequence ID" value="OAF64422.1"/>
    <property type="molecule type" value="Genomic_DNA"/>
</dbReference>
<dbReference type="OrthoDB" id="10059618at2759"/>
<sequence length="830" mass="97256">MYQNEICILGKWISNIPTRPKWSDITGELKLKKESFSPPNGWEWSTEWDVKPSISSAYSEDAGYQSYIEEVFLNEYLSDTGEWVILENKVFTDVNGKISKSPKEIDEVFKKSKNWMWSNDWMIDKYRAVDPNGWEYCIDKDSDSWVSSQRMYHYWRRKRLIRTRVRKENSDPYNKDRSKQSNSSDSDSGNWEYSLLFTTNFHRRKKSMDVCRRRRWKRDLIRNVGTSDCRFLVKNEDDDKVLYTPSVYLRPNIQMTAELRIYLCQARGLKGLDESGLADPYTRVSFLNKTAISKTVEKSITPKWRQTLIISQIQLFQNVLLENQEKPRVYVEIYDKDQLGRDEFLGFTEFIPLIKTEKNINEYSQLNWYNIHTSINDMSEINGQILISADLLVMQPENYPTIPPKIDSKYYVISSNVEPNLKLYRIEILCWGVRNMKKFQLTDVTSPSVKFEIDGTVIEFEKIKDIKKQLNFSNPHITQDIMLPEVHKYIPPLNIKVYDNRSFGRKPCVGIHSVLNIEEFIHNPDNQILKTAQNKDEKVYSIINMDPDTKQLEKFKKKELTKIEKEEIYLKEVDLSWWCKYLNSDTKIIGNYLNMGFEKMTNYNNCLEENFDNFNDFCNSLALYTGKSSSDKNDDQTIGELNAKFFIYPIEKNPNIPPKIDVSSLPVSKIQEFLIRVYIIKATELTPSDNFGKADPYIKIKIGNKRMENVDNHEISTLNPTFGSFFELNITMPLQKDLTVIVKDYDLISKNDTIGQTKIDLEKRYLSKYYGTVGVAKSYCTSGVNKWRDTNLPYNILKILCARQNIKKPSFDENMNTLQVSDVVFSLNDI</sequence>
<organism evidence="8 9">
    <name type="scientific">Intoshia linei</name>
    <dbReference type="NCBI Taxonomy" id="1819745"/>
    <lineage>
        <taxon>Eukaryota</taxon>
        <taxon>Metazoa</taxon>
        <taxon>Spiralia</taxon>
        <taxon>Lophotrochozoa</taxon>
        <taxon>Mesozoa</taxon>
        <taxon>Orthonectida</taxon>
        <taxon>Rhopaluridae</taxon>
        <taxon>Intoshia</taxon>
    </lineage>
</organism>
<keyword evidence="4" id="KW-1133">Transmembrane helix</keyword>
<dbReference type="GO" id="GO:0016020">
    <property type="term" value="C:membrane"/>
    <property type="evidence" value="ECO:0007669"/>
    <property type="project" value="UniProtKB-SubCell"/>
</dbReference>
<dbReference type="InterPro" id="IPR000008">
    <property type="entry name" value="C2_dom"/>
</dbReference>
<evidence type="ECO:0000313" key="9">
    <source>
        <dbReference type="Proteomes" id="UP000078046"/>
    </source>
</evidence>
<dbReference type="GO" id="GO:0007009">
    <property type="term" value="P:plasma membrane organization"/>
    <property type="evidence" value="ECO:0007669"/>
    <property type="project" value="TreeGrafter"/>
</dbReference>
<dbReference type="PROSITE" id="PS50004">
    <property type="entry name" value="C2"/>
    <property type="match status" value="2"/>
</dbReference>